<proteinExistence type="predicted"/>
<dbReference type="InterPro" id="IPR000601">
    <property type="entry name" value="PKD_dom"/>
</dbReference>
<protein>
    <submittedName>
        <fullName evidence="4">T9SS type A sorting domain-containing protein</fullName>
    </submittedName>
</protein>
<gene>
    <name evidence="4" type="ORF">MTP09_07465</name>
</gene>
<dbReference type="Pfam" id="PF18911">
    <property type="entry name" value="PKD_4"/>
    <property type="match status" value="1"/>
</dbReference>
<dbReference type="RefSeq" id="WP_243547544.1">
    <property type="nucleotide sequence ID" value="NZ_CP094532.1"/>
</dbReference>
<evidence type="ECO:0000256" key="1">
    <source>
        <dbReference type="ARBA" id="ARBA00022729"/>
    </source>
</evidence>
<dbReference type="Proteomes" id="UP000831460">
    <property type="component" value="Chromosome"/>
</dbReference>
<dbReference type="InterPro" id="IPR035986">
    <property type="entry name" value="PKD_dom_sf"/>
</dbReference>
<organism evidence="4 5">
    <name type="scientific">Chryseobacterium suipulveris</name>
    <dbReference type="NCBI Taxonomy" id="2929800"/>
    <lineage>
        <taxon>Bacteria</taxon>
        <taxon>Pseudomonadati</taxon>
        <taxon>Bacteroidota</taxon>
        <taxon>Flavobacteriia</taxon>
        <taxon>Flavobacteriales</taxon>
        <taxon>Weeksellaceae</taxon>
        <taxon>Chryseobacterium group</taxon>
        <taxon>Chryseobacterium</taxon>
    </lineage>
</organism>
<evidence type="ECO:0000313" key="5">
    <source>
        <dbReference type="Proteomes" id="UP000831460"/>
    </source>
</evidence>
<dbReference type="PROSITE" id="PS50093">
    <property type="entry name" value="PKD"/>
    <property type="match status" value="1"/>
</dbReference>
<accession>A0ABY4BLX8</accession>
<dbReference type="CDD" id="cd00146">
    <property type="entry name" value="PKD"/>
    <property type="match status" value="1"/>
</dbReference>
<keyword evidence="1 2" id="KW-0732">Signal</keyword>
<keyword evidence="5" id="KW-1185">Reference proteome</keyword>
<feature type="domain" description="PKD" evidence="3">
    <location>
        <begin position="107"/>
        <end position="195"/>
    </location>
</feature>
<dbReference type="EMBL" id="CP094532">
    <property type="protein sequence ID" value="UOE39764.1"/>
    <property type="molecule type" value="Genomic_DNA"/>
</dbReference>
<sequence>MKTIISTTKTAVLGFVLLFSSFLKAQDEAYAYRGGIADGHTMEAVENNTCGTPFHQFAYFGGIGDGSSFELLENSPCTATPFHQFAYYGGNGDGYALEFMRVCPVTPPAPVIGASSDNICLNQTVTFSDTSNTAVIWKWTFPGGTLVAPSTINSKNPVVRYTTAGTYSVTLEATNADGTSTVTETNFITVNATASITATTPGSRCGAGSVTISATPNTGTVKWYNAATGGTLLFTGNSFNTPSISTTTTYYAEAFNGCVSATRTAVTATINTVPTITGTGSTSCTGGTFTLTATPSAGTVSWYDAASGGNLLGTGTVFNTPNITATTSYYAETSTATCTSTRIEVKAVVNNTAAPTGDATQVLCGPKTLADLVVTGTAIKWYDAATGGNLLPPSTPIVYGTTYYASQTANGCESASRLAVTVEACLATSNVGGREAVLYPNPVSDILNVKYPSEIASIEIYSMTGQLISKHHENSSHYRMNVQKLTSGVYLLKVHTKDGKTETYKIIKK</sequence>
<reference evidence="4 5" key="1">
    <citation type="submission" date="2022-03" db="EMBL/GenBank/DDBJ databases">
        <title>Chryseobacterium sp. isolated from particulate matters in swine house.</title>
        <authorList>
            <person name="Won M."/>
            <person name="Kim S.-J."/>
            <person name="Kwon S.-W."/>
        </authorList>
    </citation>
    <scope>NUCLEOTIDE SEQUENCE [LARGE SCALE GENOMIC DNA]</scope>
    <source>
        <strain evidence="4 5">SC2-2</strain>
    </source>
</reference>
<dbReference type="Pfam" id="PF18962">
    <property type="entry name" value="Por_Secre_tail"/>
    <property type="match status" value="1"/>
</dbReference>
<evidence type="ECO:0000259" key="3">
    <source>
        <dbReference type="PROSITE" id="PS50093"/>
    </source>
</evidence>
<name>A0ABY4BLX8_9FLAO</name>
<dbReference type="Pfam" id="PF19081">
    <property type="entry name" value="Ig_7"/>
    <property type="match status" value="3"/>
</dbReference>
<dbReference type="InterPro" id="IPR013783">
    <property type="entry name" value="Ig-like_fold"/>
</dbReference>
<evidence type="ECO:0000256" key="2">
    <source>
        <dbReference type="SAM" id="SignalP"/>
    </source>
</evidence>
<dbReference type="InterPro" id="IPR026444">
    <property type="entry name" value="Secre_tail"/>
</dbReference>
<dbReference type="InterPro" id="IPR022409">
    <property type="entry name" value="PKD/Chitinase_dom"/>
</dbReference>
<dbReference type="Gene3D" id="2.60.40.10">
    <property type="entry name" value="Immunoglobulins"/>
    <property type="match status" value="1"/>
</dbReference>
<dbReference type="NCBIfam" id="TIGR04183">
    <property type="entry name" value="Por_Secre_tail"/>
    <property type="match status" value="1"/>
</dbReference>
<feature type="signal peptide" evidence="2">
    <location>
        <begin position="1"/>
        <end position="25"/>
    </location>
</feature>
<dbReference type="SUPFAM" id="SSF49299">
    <property type="entry name" value="PKD domain"/>
    <property type="match status" value="1"/>
</dbReference>
<dbReference type="SMART" id="SM00089">
    <property type="entry name" value="PKD"/>
    <property type="match status" value="1"/>
</dbReference>
<feature type="chain" id="PRO_5047193593" evidence="2">
    <location>
        <begin position="26"/>
        <end position="509"/>
    </location>
</feature>
<evidence type="ECO:0000313" key="4">
    <source>
        <dbReference type="EMBL" id="UOE39764.1"/>
    </source>
</evidence>
<dbReference type="InterPro" id="IPR044023">
    <property type="entry name" value="Ig_7"/>
</dbReference>